<gene>
    <name evidence="1" type="ORF">SAMN04488003_11915</name>
</gene>
<keyword evidence="2" id="KW-1185">Reference proteome</keyword>
<name>A0A1H8H300_9RHOB</name>
<evidence type="ECO:0000313" key="2">
    <source>
        <dbReference type="Proteomes" id="UP000199585"/>
    </source>
</evidence>
<accession>A0A1H8H300</accession>
<dbReference type="STRING" id="245187.SAMN04488003_11915"/>
<dbReference type="Proteomes" id="UP000199585">
    <property type="component" value="Unassembled WGS sequence"/>
</dbReference>
<evidence type="ECO:0000313" key="1">
    <source>
        <dbReference type="EMBL" id="SEN50515.1"/>
    </source>
</evidence>
<protein>
    <submittedName>
        <fullName evidence="1">Uncharacterized protein</fullName>
    </submittedName>
</protein>
<organism evidence="1 2">
    <name type="scientific">Loktanella fryxellensis</name>
    <dbReference type="NCBI Taxonomy" id="245187"/>
    <lineage>
        <taxon>Bacteria</taxon>
        <taxon>Pseudomonadati</taxon>
        <taxon>Pseudomonadota</taxon>
        <taxon>Alphaproteobacteria</taxon>
        <taxon>Rhodobacterales</taxon>
        <taxon>Roseobacteraceae</taxon>
        <taxon>Loktanella</taxon>
    </lineage>
</organism>
<proteinExistence type="predicted"/>
<sequence>MEFLPRANLNDRKEIIMAGHGRNTPSGVPGTPFVLPISLVECDAGLALVHVAIAADAAAEVSDGDPNFYPA</sequence>
<dbReference type="AlphaFoldDB" id="A0A1H8H300"/>
<reference evidence="1 2" key="1">
    <citation type="submission" date="2016-10" db="EMBL/GenBank/DDBJ databases">
        <authorList>
            <person name="de Groot N.N."/>
        </authorList>
    </citation>
    <scope>NUCLEOTIDE SEQUENCE [LARGE SCALE GENOMIC DNA]</scope>
    <source>
        <strain evidence="1 2">DSM 16213</strain>
    </source>
</reference>
<dbReference type="RefSeq" id="WP_143058031.1">
    <property type="nucleotide sequence ID" value="NZ_FOCI01000019.1"/>
</dbReference>
<dbReference type="EMBL" id="FOCI01000019">
    <property type="protein sequence ID" value="SEN50515.1"/>
    <property type="molecule type" value="Genomic_DNA"/>
</dbReference>